<organism evidence="1 2">
    <name type="scientific">Hondaea fermentalgiana</name>
    <dbReference type="NCBI Taxonomy" id="2315210"/>
    <lineage>
        <taxon>Eukaryota</taxon>
        <taxon>Sar</taxon>
        <taxon>Stramenopiles</taxon>
        <taxon>Bigyra</taxon>
        <taxon>Labyrinthulomycetes</taxon>
        <taxon>Thraustochytrida</taxon>
        <taxon>Thraustochytriidae</taxon>
        <taxon>Hondaea</taxon>
    </lineage>
</organism>
<name>A0A2R5GPK9_9STRA</name>
<proteinExistence type="predicted"/>
<keyword evidence="2" id="KW-1185">Reference proteome</keyword>
<dbReference type="AlphaFoldDB" id="A0A2R5GPK9"/>
<reference evidence="1 2" key="1">
    <citation type="submission" date="2017-12" db="EMBL/GenBank/DDBJ databases">
        <title>Sequencing, de novo assembly and annotation of complete genome of a new Thraustochytrid species, strain FCC1311.</title>
        <authorList>
            <person name="Sedici K."/>
            <person name="Godart F."/>
            <person name="Aiese Cigliano R."/>
            <person name="Sanseverino W."/>
            <person name="Barakat M."/>
            <person name="Ortet P."/>
            <person name="Marechal E."/>
            <person name="Cagnac O."/>
            <person name="Amato A."/>
        </authorList>
    </citation>
    <scope>NUCLEOTIDE SEQUENCE [LARGE SCALE GENOMIC DNA]</scope>
</reference>
<comment type="caution">
    <text evidence="1">The sequence shown here is derived from an EMBL/GenBank/DDBJ whole genome shotgun (WGS) entry which is preliminary data.</text>
</comment>
<dbReference type="InParanoid" id="A0A2R5GPK9"/>
<protein>
    <submittedName>
        <fullName evidence="1">Uncharacterized protein</fullName>
    </submittedName>
</protein>
<dbReference type="EMBL" id="BEYU01000066">
    <property type="protein sequence ID" value="GBG29814.1"/>
    <property type="molecule type" value="Genomic_DNA"/>
</dbReference>
<sequence length="236" mass="25913">MVKKPDFKLSYFAPAEAHVGSLYAVLYILGTLHGREWLGVEGAAFVAVLKARAKNAVDAIADINTLQKSRIKNNKAIERYGARDFAEAANPSTPAFAKFGTSANMDMPPRLAAVESFLQKLRGIEMELKKLKDTYGKGGDEGFAGANGVLIMEGLMESAKAFRRDSVGMLESLHKRSVAKFRADFDAVNDAESMKTKCKEFASNVLKKNTKEANFETTIRTYLPKMSPESRLYVGA</sequence>
<gene>
    <name evidence="1" type="ORF">FCC1311_060342</name>
</gene>
<evidence type="ECO:0000313" key="2">
    <source>
        <dbReference type="Proteomes" id="UP000241890"/>
    </source>
</evidence>
<accession>A0A2R5GPK9</accession>
<dbReference type="Proteomes" id="UP000241890">
    <property type="component" value="Unassembled WGS sequence"/>
</dbReference>
<evidence type="ECO:0000313" key="1">
    <source>
        <dbReference type="EMBL" id="GBG29814.1"/>
    </source>
</evidence>